<evidence type="ECO:0000313" key="1">
    <source>
        <dbReference type="EMBL" id="GFU07846.1"/>
    </source>
</evidence>
<organism evidence="1 2">
    <name type="scientific">Nephila pilipes</name>
    <name type="common">Giant wood spider</name>
    <name type="synonym">Nephila maculata</name>
    <dbReference type="NCBI Taxonomy" id="299642"/>
    <lineage>
        <taxon>Eukaryota</taxon>
        <taxon>Metazoa</taxon>
        <taxon>Ecdysozoa</taxon>
        <taxon>Arthropoda</taxon>
        <taxon>Chelicerata</taxon>
        <taxon>Arachnida</taxon>
        <taxon>Araneae</taxon>
        <taxon>Araneomorphae</taxon>
        <taxon>Entelegynae</taxon>
        <taxon>Araneoidea</taxon>
        <taxon>Nephilidae</taxon>
        <taxon>Nephila</taxon>
    </lineage>
</organism>
<gene>
    <name evidence="1" type="ORF">NPIL_703441</name>
</gene>
<sequence>MEYTIVPSLKYQALLRIVTALWNRQNIRKLTWLSFHSSRHQFLEPLLKVIKDDINQLPLPKVLKCELMRLNEGVRLEIYKWNEYHNNEYRMNTIMPQNIFWDPIGSINYKKTAECLIQNTALRITGRFFLACMYGLENSINELWNIMNTNDQLYFLLSHFYFIYYWVEILRDPHVEGIYNDTLRKFNAGEAIFVFESSLNKCDIFVSEYIFQKLRPEDKLILINWFEIISSAIYLSFKRRYSVANLFYTDTLCWLLHKLEKQERQRMLEMHSFSILFCYLQWPRQEFFMEMARYLFKFLSGKHFGYLLVEIAYKRAHAKDFDYGSLFEQFWRQSLEIHKKYVIGKKSLKLAFYHMFTVRDIQNIKMIFESTIDKQKQCILKSE</sequence>
<keyword evidence="2" id="KW-1185">Reference proteome</keyword>
<dbReference type="AlphaFoldDB" id="A0A8X6QDD8"/>
<proteinExistence type="predicted"/>
<accession>A0A8X6QDD8</accession>
<protein>
    <submittedName>
        <fullName evidence="1">ANK_REP_REGION domain-containing protein</fullName>
    </submittedName>
</protein>
<dbReference type="EMBL" id="BMAW01028529">
    <property type="protein sequence ID" value="GFU07846.1"/>
    <property type="molecule type" value="Genomic_DNA"/>
</dbReference>
<comment type="caution">
    <text evidence="1">The sequence shown here is derived from an EMBL/GenBank/DDBJ whole genome shotgun (WGS) entry which is preliminary data.</text>
</comment>
<dbReference type="Proteomes" id="UP000887013">
    <property type="component" value="Unassembled WGS sequence"/>
</dbReference>
<evidence type="ECO:0000313" key="2">
    <source>
        <dbReference type="Proteomes" id="UP000887013"/>
    </source>
</evidence>
<reference evidence="1" key="1">
    <citation type="submission" date="2020-08" db="EMBL/GenBank/DDBJ databases">
        <title>Multicomponent nature underlies the extraordinary mechanical properties of spider dragline silk.</title>
        <authorList>
            <person name="Kono N."/>
            <person name="Nakamura H."/>
            <person name="Mori M."/>
            <person name="Yoshida Y."/>
            <person name="Ohtoshi R."/>
            <person name="Malay A.D."/>
            <person name="Moran D.A.P."/>
            <person name="Tomita M."/>
            <person name="Numata K."/>
            <person name="Arakawa K."/>
        </authorList>
    </citation>
    <scope>NUCLEOTIDE SEQUENCE</scope>
</reference>
<dbReference type="OrthoDB" id="6437663at2759"/>
<name>A0A8X6QDD8_NEPPI</name>